<reference evidence="3" key="1">
    <citation type="submission" date="2020-05" db="EMBL/GenBank/DDBJ databases">
        <title>Frigoriglobus tundricola gen. nov., sp. nov., a psychrotolerant cellulolytic planctomycete of the family Gemmataceae with two divergent copies of 16S rRNA gene.</title>
        <authorList>
            <person name="Kulichevskaya I.S."/>
            <person name="Ivanova A.A."/>
            <person name="Naumoff D.G."/>
            <person name="Beletsky A.V."/>
            <person name="Rijpstra W.I.C."/>
            <person name="Sinninghe Damste J.S."/>
            <person name="Mardanov A.V."/>
            <person name="Ravin N.V."/>
            <person name="Dedysh S.N."/>
        </authorList>
    </citation>
    <scope>NUCLEOTIDE SEQUENCE [LARGE SCALE GENOMIC DNA]</scope>
    <source>
        <strain evidence="3">PL17</strain>
    </source>
</reference>
<proteinExistence type="predicted"/>
<organism evidence="2 3">
    <name type="scientific">Frigoriglobus tundricola</name>
    <dbReference type="NCBI Taxonomy" id="2774151"/>
    <lineage>
        <taxon>Bacteria</taxon>
        <taxon>Pseudomonadati</taxon>
        <taxon>Planctomycetota</taxon>
        <taxon>Planctomycetia</taxon>
        <taxon>Gemmatales</taxon>
        <taxon>Gemmataceae</taxon>
        <taxon>Frigoriglobus</taxon>
    </lineage>
</organism>
<dbReference type="AlphaFoldDB" id="A0A6M5YQH8"/>
<gene>
    <name evidence="2" type="ORF">FTUN_3103</name>
</gene>
<accession>A0A6M5YQH8</accession>
<feature type="region of interest" description="Disordered" evidence="1">
    <location>
        <begin position="1"/>
        <end position="45"/>
    </location>
</feature>
<evidence type="ECO:0000256" key="1">
    <source>
        <dbReference type="SAM" id="MobiDB-lite"/>
    </source>
</evidence>
<dbReference type="EMBL" id="CP053452">
    <property type="protein sequence ID" value="QJW95553.1"/>
    <property type="molecule type" value="Genomic_DNA"/>
</dbReference>
<protein>
    <submittedName>
        <fullName evidence="2">Uncharacterized protein</fullName>
    </submittedName>
</protein>
<evidence type="ECO:0000313" key="2">
    <source>
        <dbReference type="EMBL" id="QJW95553.1"/>
    </source>
</evidence>
<sequence length="197" mass="21530">MNDGRPAGSTRGGGHRARDGRRPSRPVGRGRRNRGGGVMEAPSRRRSVCRTRALGLGAEGRAAGGPRYAYPGRRVPRAIEGMALVFERGYYARLPPAVGSPLAYVDFLEAAPWNLRGSGSGPRFKGVGATLMAAVERLSESLGCEGRVGLHSLEQAEFFCARTCQMTALGPDRGYYDLWYFEWTTEHARRFAEEPGR</sequence>
<dbReference type="KEGG" id="ftj:FTUN_3103"/>
<name>A0A6M5YQH8_9BACT</name>
<dbReference type="Proteomes" id="UP000503447">
    <property type="component" value="Chromosome"/>
</dbReference>
<keyword evidence="3" id="KW-1185">Reference proteome</keyword>
<evidence type="ECO:0000313" key="3">
    <source>
        <dbReference type="Proteomes" id="UP000503447"/>
    </source>
</evidence>